<keyword evidence="2" id="KW-0479">Metal-binding</keyword>
<dbReference type="InterPro" id="IPR039537">
    <property type="entry name" value="Retrotran_Ty1/copia-like"/>
</dbReference>
<dbReference type="EMBL" id="CP013118">
    <property type="protein sequence ID" value="ALO16862.1"/>
    <property type="molecule type" value="Genomic_DNA"/>
</dbReference>
<dbReference type="RefSeq" id="WP_081421566.1">
    <property type="nucleotide sequence ID" value="NZ_CP013118.1"/>
</dbReference>
<dbReference type="GO" id="GO:0006310">
    <property type="term" value="P:DNA recombination"/>
    <property type="evidence" value="ECO:0007669"/>
    <property type="project" value="UniProtKB-KW"/>
</dbReference>
<feature type="domain" description="Integrase catalytic" evidence="8">
    <location>
        <begin position="125"/>
        <end position="300"/>
    </location>
</feature>
<dbReference type="GO" id="GO:0016787">
    <property type="term" value="F:hydrolase activity"/>
    <property type="evidence" value="ECO:0007669"/>
    <property type="project" value="UniProtKB-KW"/>
</dbReference>
<evidence type="ECO:0000256" key="5">
    <source>
        <dbReference type="ARBA" id="ARBA00022842"/>
    </source>
</evidence>
<dbReference type="GO" id="GO:0015074">
    <property type="term" value="P:DNA integration"/>
    <property type="evidence" value="ECO:0007669"/>
    <property type="project" value="UniProtKB-KW"/>
</dbReference>
<dbReference type="Gene3D" id="3.30.420.10">
    <property type="entry name" value="Ribonuclease H-like superfamily/Ribonuclease H"/>
    <property type="match status" value="1"/>
</dbReference>
<gene>
    <name evidence="9" type="ORF">L21SP5_03248</name>
</gene>
<keyword evidence="3" id="KW-0255">Endonuclease</keyword>
<sequence>MKQEYHTNAVTNLHIRKQIKESSLKNFELANTFNTSVATISKWRNRRKLEDKSSRPCKIVYALNDLEQGLAISIRKTTWLPLDEVWESLLDVNPNITRVSVYRTFCRNDINKVPQKEREKAKKFKEYEPGFLHIDVTYLPKFDGQKGYLFVAIDRATRTLFFKVYDAKSSENAEDFMNHCLDFFPFEITHILTDNGLEFTNRLIKSKKGKLCEKPSKLDEVCKEKNIEHRLTKPNTPKTNGMVERVNGTIKNGTILKETYTNKEEMNNALIAFLVHYMLYKRHGGLRKELNVKTPLKNLK</sequence>
<keyword evidence="1" id="KW-0540">Nuclease</keyword>
<evidence type="ECO:0000256" key="1">
    <source>
        <dbReference type="ARBA" id="ARBA00022722"/>
    </source>
</evidence>
<dbReference type="PANTHER" id="PTHR42648">
    <property type="entry name" value="TRANSPOSASE, PUTATIVE-RELATED"/>
    <property type="match status" value="1"/>
</dbReference>
<name>A0A0S2I3F5_9BACT</name>
<dbReference type="GO" id="GO:0004519">
    <property type="term" value="F:endonuclease activity"/>
    <property type="evidence" value="ECO:0007669"/>
    <property type="project" value="UniProtKB-KW"/>
</dbReference>
<evidence type="ECO:0000313" key="9">
    <source>
        <dbReference type="EMBL" id="ALO16862.1"/>
    </source>
</evidence>
<evidence type="ECO:0000256" key="2">
    <source>
        <dbReference type="ARBA" id="ARBA00022723"/>
    </source>
</evidence>
<dbReference type="InterPro" id="IPR012337">
    <property type="entry name" value="RNaseH-like_sf"/>
</dbReference>
<evidence type="ECO:0000256" key="3">
    <source>
        <dbReference type="ARBA" id="ARBA00022759"/>
    </source>
</evidence>
<keyword evidence="5" id="KW-0460">Magnesium</keyword>
<evidence type="ECO:0000256" key="6">
    <source>
        <dbReference type="ARBA" id="ARBA00022908"/>
    </source>
</evidence>
<keyword evidence="7" id="KW-0233">DNA recombination</keyword>
<keyword evidence="4" id="KW-0378">Hydrolase</keyword>
<evidence type="ECO:0000256" key="4">
    <source>
        <dbReference type="ARBA" id="ARBA00022801"/>
    </source>
</evidence>
<dbReference type="InterPro" id="IPR036397">
    <property type="entry name" value="RNaseH_sf"/>
</dbReference>
<evidence type="ECO:0000313" key="10">
    <source>
        <dbReference type="Proteomes" id="UP000064893"/>
    </source>
</evidence>
<dbReference type="OrthoDB" id="930609at2"/>
<dbReference type="PROSITE" id="PS50994">
    <property type="entry name" value="INTEGRASE"/>
    <property type="match status" value="1"/>
</dbReference>
<dbReference type="Proteomes" id="UP000064893">
    <property type="component" value="Chromosome"/>
</dbReference>
<dbReference type="AlphaFoldDB" id="A0A0S2I3F5"/>
<dbReference type="GO" id="GO:0003676">
    <property type="term" value="F:nucleic acid binding"/>
    <property type="evidence" value="ECO:0007669"/>
    <property type="project" value="InterPro"/>
</dbReference>
<evidence type="ECO:0000256" key="7">
    <source>
        <dbReference type="ARBA" id="ARBA00023172"/>
    </source>
</evidence>
<dbReference type="InterPro" id="IPR001584">
    <property type="entry name" value="Integrase_cat-core"/>
</dbReference>
<dbReference type="Pfam" id="PF00665">
    <property type="entry name" value="rve"/>
    <property type="match status" value="1"/>
</dbReference>
<protein>
    <submittedName>
        <fullName evidence="9">Integrase core domain protein</fullName>
    </submittedName>
</protein>
<accession>A0A0S2I3F5</accession>
<keyword evidence="6" id="KW-0229">DNA integration</keyword>
<dbReference type="KEGG" id="blq:L21SP5_03248"/>
<reference evidence="9 10" key="1">
    <citation type="submission" date="2015-11" db="EMBL/GenBank/DDBJ databases">
        <title>Description and complete genome sequence of a novel strain predominating in hypersaline microbial mats and representing a new family of the Bacteriodetes phylum.</title>
        <authorList>
            <person name="Spring S."/>
            <person name="Bunk B."/>
            <person name="Sproer C."/>
            <person name="Klenk H.-P."/>
        </authorList>
    </citation>
    <scope>NUCLEOTIDE SEQUENCE [LARGE SCALE GENOMIC DNA]</scope>
    <source>
        <strain evidence="9 10">L21-Spi-D4</strain>
    </source>
</reference>
<proteinExistence type="predicted"/>
<evidence type="ECO:0000259" key="8">
    <source>
        <dbReference type="PROSITE" id="PS50994"/>
    </source>
</evidence>
<dbReference type="PANTHER" id="PTHR42648:SF11">
    <property type="entry name" value="TRANSPOSON TY4-P GAG-POL POLYPROTEIN"/>
    <property type="match status" value="1"/>
</dbReference>
<organism evidence="9 10">
    <name type="scientific">Salinivirga cyanobacteriivorans</name>
    <dbReference type="NCBI Taxonomy" id="1307839"/>
    <lineage>
        <taxon>Bacteria</taxon>
        <taxon>Pseudomonadati</taxon>
        <taxon>Bacteroidota</taxon>
        <taxon>Bacteroidia</taxon>
        <taxon>Bacteroidales</taxon>
        <taxon>Salinivirgaceae</taxon>
        <taxon>Salinivirga</taxon>
    </lineage>
</organism>
<dbReference type="GO" id="GO:0046872">
    <property type="term" value="F:metal ion binding"/>
    <property type="evidence" value="ECO:0007669"/>
    <property type="project" value="UniProtKB-KW"/>
</dbReference>
<keyword evidence="10" id="KW-1185">Reference proteome</keyword>
<dbReference type="SUPFAM" id="SSF53098">
    <property type="entry name" value="Ribonuclease H-like"/>
    <property type="match status" value="1"/>
</dbReference>